<comment type="similarity">
    <text evidence="2 6">Belongs to the ATG5 family.</text>
</comment>
<sequence length="328" mass="36048">MPASPERIASLQSKIWTGSLPLEIRLAASDCRTYTDSDPYLIQYPRLSYLAFLLPRLHAFFVPWLITPDVPAHEAWLSFEDVPLKWHYPAGLLFDLYSGAEPVNIDRRSEKEDASASSQANVEGAGGSGSIPWRLTIHYTDFPDGQLIPLDVEEKTMRDTFTNAMKEADFVRNGTARTAMSLSKQDSDSLWQAVRSHDRALFNTINTKLLNPPGLELRHVPLKIYLPTSASRTTASETIPEEGKPPAGHIRVVQALIPIQQSSSRQAQTLGTALNSTLPAIFPSRRNPLLAQPVLHGAAAPMTANLAELSRAAAYTDGFLHVAVVMLG</sequence>
<dbReference type="Gene3D" id="3.10.20.90">
    <property type="entry name" value="Phosphatidylinositol 3-kinase Catalytic Subunit, Chain A, domain 1"/>
    <property type="match status" value="1"/>
</dbReference>
<evidence type="ECO:0000259" key="9">
    <source>
        <dbReference type="Pfam" id="PF20637"/>
    </source>
</evidence>
<evidence type="ECO:0000259" key="8">
    <source>
        <dbReference type="Pfam" id="PF04106"/>
    </source>
</evidence>
<accession>A0ABR0LA06</accession>
<comment type="caution">
    <text evidence="11">The sequence shown here is derived from an EMBL/GenBank/DDBJ whole genome shotgun (WGS) entry which is preliminary data.</text>
</comment>
<protein>
    <recommendedName>
        <fullName evidence="6">Autophagy protein 5</fullName>
    </recommendedName>
</protein>
<dbReference type="InterPro" id="IPR048318">
    <property type="entry name" value="ATG5_UblB"/>
</dbReference>
<feature type="region of interest" description="Disordered" evidence="7">
    <location>
        <begin position="108"/>
        <end position="127"/>
    </location>
</feature>
<dbReference type="InterPro" id="IPR042526">
    <property type="entry name" value="Atg5_HR"/>
</dbReference>
<feature type="domain" description="Autophagy protein ATG5 UblA" evidence="10">
    <location>
        <begin position="15"/>
        <end position="139"/>
    </location>
</feature>
<dbReference type="InterPro" id="IPR048939">
    <property type="entry name" value="ATG5_UblA"/>
</dbReference>
<keyword evidence="3 6" id="KW-1017">Isopeptide bond</keyword>
<proteinExistence type="inferred from homology"/>
<evidence type="ECO:0000256" key="6">
    <source>
        <dbReference type="RuleBase" id="RU361202"/>
    </source>
</evidence>
<dbReference type="Gene3D" id="3.10.20.620">
    <property type="match status" value="1"/>
</dbReference>
<evidence type="ECO:0000259" key="10">
    <source>
        <dbReference type="Pfam" id="PF20638"/>
    </source>
</evidence>
<evidence type="ECO:0000256" key="3">
    <source>
        <dbReference type="ARBA" id="ARBA00022499"/>
    </source>
</evidence>
<comment type="subcellular location">
    <subcellularLocation>
        <location evidence="1 6">Preautophagosomal structure membrane</location>
        <topology evidence="1 6">Peripheral membrane protein</topology>
    </subcellularLocation>
</comment>
<name>A0ABR0LA06_9PEZI</name>
<evidence type="ECO:0000256" key="5">
    <source>
        <dbReference type="ARBA" id="ARBA00023006"/>
    </source>
</evidence>
<dbReference type="Gene3D" id="1.10.246.190">
    <property type="entry name" value="Autophagy protein Apg5, helix rich domain"/>
    <property type="match status" value="1"/>
</dbReference>
<feature type="domain" description="Autophagy protein ATG5 alpha-helical bundle region" evidence="9">
    <location>
        <begin position="154"/>
        <end position="211"/>
    </location>
</feature>
<keyword evidence="6" id="KW-0813">Transport</keyword>
<dbReference type="PANTHER" id="PTHR13040:SF2">
    <property type="entry name" value="AUTOPHAGY PROTEIN 5"/>
    <property type="match status" value="1"/>
</dbReference>
<evidence type="ECO:0000256" key="4">
    <source>
        <dbReference type="ARBA" id="ARBA00022843"/>
    </source>
</evidence>
<dbReference type="Pfam" id="PF20637">
    <property type="entry name" value="ATG5_HBR"/>
    <property type="match status" value="1"/>
</dbReference>
<keyword evidence="5 6" id="KW-0072">Autophagy</keyword>
<dbReference type="EMBL" id="JAVRRR010000128">
    <property type="protein sequence ID" value="KAK5145759.1"/>
    <property type="molecule type" value="Genomic_DNA"/>
</dbReference>
<evidence type="ECO:0000256" key="1">
    <source>
        <dbReference type="ARBA" id="ARBA00004623"/>
    </source>
</evidence>
<keyword evidence="6" id="KW-0472">Membrane</keyword>
<keyword evidence="4 6" id="KW-0832">Ubl conjugation</keyword>
<evidence type="ECO:0000313" key="11">
    <source>
        <dbReference type="EMBL" id="KAK5145759.1"/>
    </source>
</evidence>
<keyword evidence="12" id="KW-1185">Reference proteome</keyword>
<evidence type="ECO:0000256" key="7">
    <source>
        <dbReference type="SAM" id="MobiDB-lite"/>
    </source>
</evidence>
<evidence type="ECO:0000256" key="2">
    <source>
        <dbReference type="ARBA" id="ARBA00006910"/>
    </source>
</evidence>
<dbReference type="Proteomes" id="UP001308179">
    <property type="component" value="Unassembled WGS sequence"/>
</dbReference>
<feature type="domain" description="Autophagy protein ATG5 UblB" evidence="8">
    <location>
        <begin position="219"/>
        <end position="324"/>
    </location>
</feature>
<gene>
    <name evidence="11" type="primary">atg5</name>
    <name evidence="11" type="ORF">LTR32_002533</name>
</gene>
<dbReference type="InterPro" id="IPR007239">
    <property type="entry name" value="Atg5"/>
</dbReference>
<organism evidence="11 12">
    <name type="scientific">Rachicladosporium monterosium</name>
    <dbReference type="NCBI Taxonomy" id="1507873"/>
    <lineage>
        <taxon>Eukaryota</taxon>
        <taxon>Fungi</taxon>
        <taxon>Dikarya</taxon>
        <taxon>Ascomycota</taxon>
        <taxon>Pezizomycotina</taxon>
        <taxon>Dothideomycetes</taxon>
        <taxon>Dothideomycetidae</taxon>
        <taxon>Cladosporiales</taxon>
        <taxon>Cladosporiaceae</taxon>
        <taxon>Rachicladosporium</taxon>
    </lineage>
</organism>
<dbReference type="PANTHER" id="PTHR13040">
    <property type="entry name" value="AUTOPHAGY PROTEIN 5"/>
    <property type="match status" value="1"/>
</dbReference>
<dbReference type="Pfam" id="PF20638">
    <property type="entry name" value="ATG5_UblA"/>
    <property type="match status" value="1"/>
</dbReference>
<dbReference type="InterPro" id="IPR048940">
    <property type="entry name" value="ATG5_HBR"/>
</dbReference>
<dbReference type="Pfam" id="PF04106">
    <property type="entry name" value="ATG5_UblB"/>
    <property type="match status" value="1"/>
</dbReference>
<evidence type="ECO:0000313" key="12">
    <source>
        <dbReference type="Proteomes" id="UP001308179"/>
    </source>
</evidence>
<dbReference type="InterPro" id="IPR042527">
    <property type="entry name" value="Atg5_UblA_dom_sf"/>
</dbReference>
<comment type="subunit">
    <text evidence="6">Conjugated with ATG12.</text>
</comment>
<comment type="function">
    <text evidence="6">Involved in cytoplasm to vacuole transport (Cvt) and autophagic vesicle formation.</text>
</comment>
<reference evidence="11 12" key="1">
    <citation type="submission" date="2023-08" db="EMBL/GenBank/DDBJ databases">
        <title>Black Yeasts Isolated from many extreme environments.</title>
        <authorList>
            <person name="Coleine C."/>
            <person name="Stajich J.E."/>
            <person name="Selbmann L."/>
        </authorList>
    </citation>
    <scope>NUCLEOTIDE SEQUENCE [LARGE SCALE GENOMIC DNA]</scope>
    <source>
        <strain evidence="11 12">CCFEE 5386</strain>
    </source>
</reference>